<organism evidence="2 3">
    <name type="scientific">Zhihengliuella halotolerans</name>
    <dbReference type="NCBI Taxonomy" id="370736"/>
    <lineage>
        <taxon>Bacteria</taxon>
        <taxon>Bacillati</taxon>
        <taxon>Actinomycetota</taxon>
        <taxon>Actinomycetes</taxon>
        <taxon>Micrococcales</taxon>
        <taxon>Micrococcaceae</taxon>
        <taxon>Zhihengliuella</taxon>
    </lineage>
</organism>
<dbReference type="RefSeq" id="WP_130451870.1">
    <property type="nucleotide sequence ID" value="NZ_SHLA01000001.1"/>
</dbReference>
<dbReference type="EMBL" id="SHLA01000001">
    <property type="protein sequence ID" value="RZU63516.1"/>
    <property type="molecule type" value="Genomic_DNA"/>
</dbReference>
<feature type="signal peptide" evidence="1">
    <location>
        <begin position="1"/>
        <end position="23"/>
    </location>
</feature>
<evidence type="ECO:0000313" key="3">
    <source>
        <dbReference type="Proteomes" id="UP000292685"/>
    </source>
</evidence>
<dbReference type="AlphaFoldDB" id="A0A4V2GAA8"/>
<reference evidence="2 3" key="1">
    <citation type="submission" date="2019-02" db="EMBL/GenBank/DDBJ databases">
        <title>Sequencing the genomes of 1000 actinobacteria strains.</title>
        <authorList>
            <person name="Klenk H.-P."/>
        </authorList>
    </citation>
    <scope>NUCLEOTIDE SEQUENCE [LARGE SCALE GENOMIC DNA]</scope>
    <source>
        <strain evidence="2 3">DSM 17364</strain>
    </source>
</reference>
<accession>A0A4V2GAA8</accession>
<comment type="caution">
    <text evidence="2">The sequence shown here is derived from an EMBL/GenBank/DDBJ whole genome shotgun (WGS) entry which is preliminary data.</text>
</comment>
<keyword evidence="3" id="KW-1185">Reference proteome</keyword>
<dbReference type="Proteomes" id="UP000292685">
    <property type="component" value="Unassembled WGS sequence"/>
</dbReference>
<feature type="chain" id="PRO_5038732492" evidence="1">
    <location>
        <begin position="24"/>
        <end position="194"/>
    </location>
</feature>
<evidence type="ECO:0000256" key="1">
    <source>
        <dbReference type="SAM" id="SignalP"/>
    </source>
</evidence>
<evidence type="ECO:0000313" key="2">
    <source>
        <dbReference type="EMBL" id="RZU63516.1"/>
    </source>
</evidence>
<gene>
    <name evidence="2" type="ORF">EV380_3137</name>
</gene>
<proteinExistence type="predicted"/>
<protein>
    <submittedName>
        <fullName evidence="2">Uncharacterized protein</fullName>
    </submittedName>
</protein>
<dbReference type="PROSITE" id="PS51257">
    <property type="entry name" value="PROKAR_LIPOPROTEIN"/>
    <property type="match status" value="1"/>
</dbReference>
<name>A0A4V2GAA8_9MICC</name>
<keyword evidence="1" id="KW-0732">Signal</keyword>
<sequence length="194" mass="19675">MPPRVASGSATAALGLLVATAFAGCTGGAAPKPSDEPAPSSTPAAAPVSDKTFDAAMEAFGYARLDDGWTRGSYDAAVMGGSGVVWAGAGHGSIRADQHGPTLAAGDYYLEVQCYGVEFPGRGASILWDVTVGDAPAVDETSSVSCPEGEVTTSLAPIELAKPRDGLRIEIAPLDGVTAVVDYALYQGEMPPQE</sequence>